<evidence type="ECO:0000259" key="1">
    <source>
        <dbReference type="Pfam" id="PF01814"/>
    </source>
</evidence>
<dbReference type="Gene3D" id="1.20.120.520">
    <property type="entry name" value="nmb1532 protein domain like"/>
    <property type="match status" value="1"/>
</dbReference>
<evidence type="ECO:0000313" key="3">
    <source>
        <dbReference type="Proteomes" id="UP000053477"/>
    </source>
</evidence>
<sequence>MASATSSGPLTESIKDDHQEMYDYYDKYTEAHAAGNEKDAIAWANQLVWEVVRHAVGEEIVVYPLMEKHMGDEGKRLADEDRKEHHTVKQLLYDFESLRTSSVLPGKSNETEIAEQQSTILKAVMDHLHKHNDSEEQNDLPYLEPKLGVEGSKKAAGDFKRTKKFAPTLPHPSAPDQPPFETVVGLMQAPIDKLLDLFKTFPSAELKAELKESKDT</sequence>
<dbReference type="STRING" id="27342.A0A0H2RTN6"/>
<name>A0A0H2RTN6_9AGAM</name>
<dbReference type="PANTHER" id="PTHR35585:SF1">
    <property type="entry name" value="HHE DOMAIN PROTEIN (AFU_ORTHOLOGUE AFUA_4G00730)"/>
    <property type="match status" value="1"/>
</dbReference>
<dbReference type="InterPro" id="IPR012312">
    <property type="entry name" value="Hemerythrin-like"/>
</dbReference>
<evidence type="ECO:0000313" key="2">
    <source>
        <dbReference type="EMBL" id="KLO15214.1"/>
    </source>
</evidence>
<proteinExistence type="predicted"/>
<dbReference type="OrthoDB" id="9983919at2759"/>
<gene>
    <name evidence="2" type="ORF">SCHPADRAFT_825155</name>
</gene>
<feature type="domain" description="Hemerythrin-like" evidence="1">
    <location>
        <begin position="11"/>
        <end position="143"/>
    </location>
</feature>
<accession>A0A0H2RTN6</accession>
<dbReference type="InParanoid" id="A0A0H2RTN6"/>
<organism evidence="2 3">
    <name type="scientific">Schizopora paradoxa</name>
    <dbReference type="NCBI Taxonomy" id="27342"/>
    <lineage>
        <taxon>Eukaryota</taxon>
        <taxon>Fungi</taxon>
        <taxon>Dikarya</taxon>
        <taxon>Basidiomycota</taxon>
        <taxon>Agaricomycotina</taxon>
        <taxon>Agaricomycetes</taxon>
        <taxon>Hymenochaetales</taxon>
        <taxon>Schizoporaceae</taxon>
        <taxon>Schizopora</taxon>
    </lineage>
</organism>
<keyword evidence="3" id="KW-1185">Reference proteome</keyword>
<protein>
    <recommendedName>
        <fullName evidence="1">Hemerythrin-like domain-containing protein</fullName>
    </recommendedName>
</protein>
<dbReference type="EMBL" id="KQ085933">
    <property type="protein sequence ID" value="KLO15214.1"/>
    <property type="molecule type" value="Genomic_DNA"/>
</dbReference>
<dbReference type="PANTHER" id="PTHR35585">
    <property type="entry name" value="HHE DOMAIN PROTEIN (AFU_ORTHOLOGUE AFUA_4G00730)"/>
    <property type="match status" value="1"/>
</dbReference>
<dbReference type="Pfam" id="PF01814">
    <property type="entry name" value="Hemerythrin"/>
    <property type="match status" value="1"/>
</dbReference>
<dbReference type="Proteomes" id="UP000053477">
    <property type="component" value="Unassembled WGS sequence"/>
</dbReference>
<reference evidence="2 3" key="1">
    <citation type="submission" date="2015-04" db="EMBL/GenBank/DDBJ databases">
        <title>Complete genome sequence of Schizopora paradoxa KUC8140, a cosmopolitan wood degrader in East Asia.</title>
        <authorList>
            <consortium name="DOE Joint Genome Institute"/>
            <person name="Min B."/>
            <person name="Park H."/>
            <person name="Jang Y."/>
            <person name="Kim J.-J."/>
            <person name="Kim K.H."/>
            <person name="Pangilinan J."/>
            <person name="Lipzen A."/>
            <person name="Riley R."/>
            <person name="Grigoriev I.V."/>
            <person name="Spatafora J.W."/>
            <person name="Choi I.-G."/>
        </authorList>
    </citation>
    <scope>NUCLEOTIDE SEQUENCE [LARGE SCALE GENOMIC DNA]</scope>
    <source>
        <strain evidence="2 3">KUC8140</strain>
    </source>
</reference>
<dbReference type="AlphaFoldDB" id="A0A0H2RTN6"/>